<dbReference type="Pfam" id="PF00013">
    <property type="entry name" value="KH_1"/>
    <property type="match status" value="3"/>
</dbReference>
<keyword evidence="9 13" id="KW-0472">Membrane</keyword>
<feature type="domain" description="K Homology" evidence="14">
    <location>
        <begin position="43"/>
        <end position="120"/>
    </location>
</feature>
<evidence type="ECO:0000313" key="15">
    <source>
        <dbReference type="EMBL" id="KAF2590786.1"/>
    </source>
</evidence>
<comment type="subcellular location">
    <subcellularLocation>
        <location evidence="2">Cell membrane</location>
        <topology evidence="2">Multi-pass membrane protein</topology>
    </subcellularLocation>
    <subcellularLocation>
        <location evidence="1">Nucleus</location>
    </subcellularLocation>
</comment>
<keyword evidence="10" id="KW-0539">Nucleus</keyword>
<dbReference type="InterPro" id="IPR036612">
    <property type="entry name" value="KH_dom_type_1_sf"/>
</dbReference>
<sequence length="521" mass="56426">MASTLRNIHGKRSNFQSEYTGNGGSKRRNLHDDDTDHNVIGSEDTVYRYLCPVKKTGSIIGKGGEIAKQIRSETKSNMRINEALPGCEERVVTIYSTSDELNHFGEDGELVCPALDALFKVHDMVVADSNDNEDDDDGDEDLVGKQMVTVRMLVPSDQIGCVIGKGGQVIQKLRTETNAQIRVIKDNLPPCALTLSHDELLQIIGEPLVVREALYQVASLLHDNPSRFQHSLLSSPSTMYQPGGMLMCAPLTGSHRNYTARRDLADATEFCVCFICPAENVGGVIGKGGGFINQIRQETGATIRVNTSETEEDDSIIFISSKEIKKMEEAKQIEVGETSSSTPSRKVITLEPKLVIKKGISTLGFVFRLFAVFGTIGSALAMGTTQESVVSLTQLVLLKAKYSDLPTLMFFVVANAVAGGYLVLSLPVSIFHIISTKAKTSRIILLAIDTVMLALVSCGASAATATVYLAHEGNTTANWPPICQQFDGFCERISGSLIGSFCAVILLMLVVINSGISLSRH</sequence>
<dbReference type="GO" id="GO:0005634">
    <property type="term" value="C:nucleus"/>
    <property type="evidence" value="ECO:0007669"/>
    <property type="project" value="UniProtKB-SubCell"/>
</dbReference>
<comment type="caution">
    <text evidence="15">The sequence shown here is derived from an EMBL/GenBank/DDBJ whole genome shotgun (WGS) entry which is preliminary data.</text>
</comment>
<dbReference type="CDD" id="cd22460">
    <property type="entry name" value="KH-I_PEPPER_rpt2_like"/>
    <property type="match status" value="1"/>
</dbReference>
<evidence type="ECO:0000259" key="14">
    <source>
        <dbReference type="SMART" id="SM00322"/>
    </source>
</evidence>
<evidence type="ECO:0000256" key="2">
    <source>
        <dbReference type="ARBA" id="ARBA00004651"/>
    </source>
</evidence>
<feature type="transmembrane region" description="Helical" evidence="13">
    <location>
        <begin position="365"/>
        <end position="385"/>
    </location>
</feature>
<dbReference type="Gene3D" id="3.30.310.210">
    <property type="match status" value="1"/>
</dbReference>
<dbReference type="InterPro" id="IPR004088">
    <property type="entry name" value="KH_dom_type_1"/>
</dbReference>
<evidence type="ECO:0000256" key="5">
    <source>
        <dbReference type="ARBA" id="ARBA00022692"/>
    </source>
</evidence>
<dbReference type="EMBL" id="QGKY02000190">
    <property type="protein sequence ID" value="KAF2590786.1"/>
    <property type="molecule type" value="Genomic_DNA"/>
</dbReference>
<feature type="transmembrane region" description="Helical" evidence="13">
    <location>
        <begin position="497"/>
        <end position="518"/>
    </location>
</feature>
<dbReference type="GO" id="GO:0009911">
    <property type="term" value="P:positive regulation of flower development"/>
    <property type="evidence" value="ECO:0007669"/>
    <property type="project" value="UniProtKB-ARBA"/>
</dbReference>
<dbReference type="SMART" id="SM00322">
    <property type="entry name" value="KH"/>
    <property type="match status" value="3"/>
</dbReference>
<keyword evidence="5 13" id="KW-0812">Transmembrane</keyword>
<dbReference type="InterPro" id="IPR006459">
    <property type="entry name" value="CASP/CASPL"/>
</dbReference>
<evidence type="ECO:0000256" key="9">
    <source>
        <dbReference type="ARBA" id="ARBA00023136"/>
    </source>
</evidence>
<keyword evidence="8 13" id="KW-1133">Transmembrane helix</keyword>
<dbReference type="NCBIfam" id="TIGR01569">
    <property type="entry name" value="A_tha_TIGR01569"/>
    <property type="match status" value="1"/>
</dbReference>
<dbReference type="InterPro" id="IPR006702">
    <property type="entry name" value="CASP_dom"/>
</dbReference>
<evidence type="ECO:0000256" key="13">
    <source>
        <dbReference type="SAM" id="Phobius"/>
    </source>
</evidence>
<dbReference type="AlphaFoldDB" id="A0A8S9KBQ4"/>
<dbReference type="PANTHER" id="PTHR10288">
    <property type="entry name" value="KH DOMAIN CONTAINING RNA BINDING PROTEIN"/>
    <property type="match status" value="1"/>
</dbReference>
<evidence type="ECO:0000256" key="7">
    <source>
        <dbReference type="ARBA" id="ARBA00022884"/>
    </source>
</evidence>
<evidence type="ECO:0000256" key="11">
    <source>
        <dbReference type="PROSITE-ProRule" id="PRU00117"/>
    </source>
</evidence>
<proteinExistence type="inferred from homology"/>
<keyword evidence="4" id="KW-1003">Cell membrane</keyword>
<evidence type="ECO:0000256" key="10">
    <source>
        <dbReference type="ARBA" id="ARBA00023242"/>
    </source>
</evidence>
<evidence type="ECO:0000256" key="4">
    <source>
        <dbReference type="ARBA" id="ARBA00022475"/>
    </source>
</evidence>
<evidence type="ECO:0000256" key="6">
    <source>
        <dbReference type="ARBA" id="ARBA00022737"/>
    </source>
</evidence>
<dbReference type="GO" id="GO:0005886">
    <property type="term" value="C:plasma membrane"/>
    <property type="evidence" value="ECO:0007669"/>
    <property type="project" value="UniProtKB-SubCell"/>
</dbReference>
<evidence type="ECO:0000256" key="3">
    <source>
        <dbReference type="ARBA" id="ARBA00007651"/>
    </source>
</evidence>
<evidence type="ECO:0000256" key="8">
    <source>
        <dbReference type="ARBA" id="ARBA00022989"/>
    </source>
</evidence>
<evidence type="ECO:0000256" key="1">
    <source>
        <dbReference type="ARBA" id="ARBA00004123"/>
    </source>
</evidence>
<protein>
    <recommendedName>
        <fullName evidence="14">K Homology domain-containing protein</fullName>
    </recommendedName>
</protein>
<keyword evidence="6" id="KW-0677">Repeat</keyword>
<comment type="similarity">
    <text evidence="3">Belongs to the Casparian strip membrane proteins (CASP) family.</text>
</comment>
<organism evidence="15">
    <name type="scientific">Brassica cretica</name>
    <name type="common">Mustard</name>
    <dbReference type="NCBI Taxonomy" id="69181"/>
    <lineage>
        <taxon>Eukaryota</taxon>
        <taxon>Viridiplantae</taxon>
        <taxon>Streptophyta</taxon>
        <taxon>Embryophyta</taxon>
        <taxon>Tracheophyta</taxon>
        <taxon>Spermatophyta</taxon>
        <taxon>Magnoliopsida</taxon>
        <taxon>eudicotyledons</taxon>
        <taxon>Gunneridae</taxon>
        <taxon>Pentapetalae</taxon>
        <taxon>rosids</taxon>
        <taxon>malvids</taxon>
        <taxon>Brassicales</taxon>
        <taxon>Brassicaceae</taxon>
        <taxon>Brassiceae</taxon>
        <taxon>Brassica</taxon>
    </lineage>
</organism>
<accession>A0A8S9KBQ4</accession>
<feature type="domain" description="K Homology" evidence="14">
    <location>
        <begin position="146"/>
        <end position="222"/>
    </location>
</feature>
<feature type="domain" description="K Homology" evidence="14">
    <location>
        <begin position="268"/>
        <end position="339"/>
    </location>
</feature>
<dbReference type="GO" id="GO:0003723">
    <property type="term" value="F:RNA binding"/>
    <property type="evidence" value="ECO:0007669"/>
    <property type="project" value="UniProtKB-UniRule"/>
</dbReference>
<dbReference type="Gene3D" id="3.30.1370.10">
    <property type="entry name" value="K Homology domain, type 1"/>
    <property type="match status" value="1"/>
</dbReference>
<keyword evidence="7 11" id="KW-0694">RNA-binding</keyword>
<feature type="transmembrane region" description="Helical" evidence="13">
    <location>
        <begin position="405"/>
        <end position="431"/>
    </location>
</feature>
<dbReference type="PROSITE" id="PS50084">
    <property type="entry name" value="KH_TYPE_1"/>
    <property type="match status" value="3"/>
</dbReference>
<dbReference type="FunFam" id="3.30.310.210:FF:000002">
    <property type="entry name" value="KH domain-containing protein"/>
    <property type="match status" value="1"/>
</dbReference>
<dbReference type="SUPFAM" id="SSF54791">
    <property type="entry name" value="Eukaryotic type KH-domain (KH-domain type I)"/>
    <property type="match status" value="3"/>
</dbReference>
<evidence type="ECO:0000256" key="12">
    <source>
        <dbReference type="SAM" id="MobiDB-lite"/>
    </source>
</evidence>
<dbReference type="CDD" id="cd22459">
    <property type="entry name" value="KH-I_PEPPER_rpt1_like"/>
    <property type="match status" value="1"/>
</dbReference>
<name>A0A8S9KBQ4_BRACR</name>
<dbReference type="InterPro" id="IPR004087">
    <property type="entry name" value="KH_dom"/>
</dbReference>
<feature type="region of interest" description="Disordered" evidence="12">
    <location>
        <begin position="1"/>
        <end position="37"/>
    </location>
</feature>
<feature type="transmembrane region" description="Helical" evidence="13">
    <location>
        <begin position="443"/>
        <end position="470"/>
    </location>
</feature>
<dbReference type="Pfam" id="PF04535">
    <property type="entry name" value="CASP_dom"/>
    <property type="match status" value="1"/>
</dbReference>
<reference evidence="15" key="1">
    <citation type="submission" date="2019-12" db="EMBL/GenBank/DDBJ databases">
        <title>Genome sequencing and annotation of Brassica cretica.</title>
        <authorList>
            <person name="Studholme D.J."/>
            <person name="Sarris P.F."/>
        </authorList>
    </citation>
    <scope>NUCLEOTIDE SEQUENCE</scope>
    <source>
        <strain evidence="15">PFS-102/07</strain>
        <tissue evidence="15">Leaf</tissue>
    </source>
</reference>
<gene>
    <name evidence="15" type="ORF">F2Q70_00041715</name>
</gene>